<comment type="similarity">
    <text evidence="1">Belongs to the GST superfamily. Phi family.</text>
</comment>
<dbReference type="EMBL" id="OZ075126">
    <property type="protein sequence ID" value="CAL4940436.1"/>
    <property type="molecule type" value="Genomic_DNA"/>
</dbReference>
<evidence type="ECO:0000256" key="1">
    <source>
        <dbReference type="ARBA" id="ARBA00010128"/>
    </source>
</evidence>
<accession>A0ABC8YBL7</accession>
<dbReference type="InterPro" id="IPR004045">
    <property type="entry name" value="Glutathione_S-Trfase_N"/>
</dbReference>
<dbReference type="FunFam" id="3.40.30.10:FF:000016">
    <property type="entry name" value="Glutathione S-transferase F2"/>
    <property type="match status" value="1"/>
</dbReference>
<dbReference type="SUPFAM" id="SSF52833">
    <property type="entry name" value="Thioredoxin-like"/>
    <property type="match status" value="1"/>
</dbReference>
<keyword evidence="3" id="KW-0808">Transferase</keyword>
<dbReference type="EC" id="2.5.1.18" evidence="2"/>
<feature type="domain" description="GST N-terminal" evidence="5">
    <location>
        <begin position="39"/>
        <end position="120"/>
    </location>
</feature>
<evidence type="ECO:0000259" key="6">
    <source>
        <dbReference type="PROSITE" id="PS50405"/>
    </source>
</evidence>
<dbReference type="InterPro" id="IPR036249">
    <property type="entry name" value="Thioredoxin-like_sf"/>
</dbReference>
<evidence type="ECO:0000313" key="7">
    <source>
        <dbReference type="EMBL" id="CAL4940436.1"/>
    </source>
</evidence>
<keyword evidence="8" id="KW-1185">Reference proteome</keyword>
<dbReference type="InterPro" id="IPR034347">
    <property type="entry name" value="GST_Phi_C"/>
</dbReference>
<reference evidence="7" key="1">
    <citation type="submission" date="2024-10" db="EMBL/GenBank/DDBJ databases">
        <authorList>
            <person name="Ryan C."/>
        </authorList>
    </citation>
    <scope>NUCLEOTIDE SEQUENCE [LARGE SCALE GENOMIC DNA]</scope>
</reference>
<proteinExistence type="inferred from homology"/>
<dbReference type="PROSITE" id="PS50404">
    <property type="entry name" value="GST_NTER"/>
    <property type="match status" value="1"/>
</dbReference>
<protein>
    <recommendedName>
        <fullName evidence="2">glutathione transferase</fullName>
        <ecNumber evidence="2">2.5.1.18</ecNumber>
    </recommendedName>
</protein>
<dbReference type="InterPro" id="IPR040079">
    <property type="entry name" value="Glutathione_S-Trfase"/>
</dbReference>
<evidence type="ECO:0000259" key="5">
    <source>
        <dbReference type="PROSITE" id="PS50404"/>
    </source>
</evidence>
<dbReference type="SFLD" id="SFLDG00358">
    <property type="entry name" value="Main_(cytGST)"/>
    <property type="match status" value="1"/>
</dbReference>
<dbReference type="AlphaFoldDB" id="A0ABC8YBL7"/>
<dbReference type="Pfam" id="PF00043">
    <property type="entry name" value="GST_C"/>
    <property type="match status" value="1"/>
</dbReference>
<gene>
    <name evidence="7" type="ORF">URODEC1_LOCUS32514</name>
</gene>
<dbReference type="SFLD" id="SFLDS00019">
    <property type="entry name" value="Glutathione_Transferase_(cytos"/>
    <property type="match status" value="1"/>
</dbReference>
<dbReference type="PANTHER" id="PTHR43900">
    <property type="entry name" value="GLUTATHIONE S-TRANSFERASE RHO"/>
    <property type="match status" value="1"/>
</dbReference>
<dbReference type="InterPro" id="IPR036282">
    <property type="entry name" value="Glutathione-S-Trfase_C_sf"/>
</dbReference>
<dbReference type="Proteomes" id="UP001497457">
    <property type="component" value="Chromosome 16b"/>
</dbReference>
<dbReference type="PROSITE" id="PS50405">
    <property type="entry name" value="GST_CTER"/>
    <property type="match status" value="1"/>
</dbReference>
<evidence type="ECO:0000256" key="2">
    <source>
        <dbReference type="ARBA" id="ARBA00012452"/>
    </source>
</evidence>
<dbReference type="SUPFAM" id="SSF47616">
    <property type="entry name" value="GST C-terminal domain-like"/>
    <property type="match status" value="1"/>
</dbReference>
<dbReference type="InterPro" id="IPR010987">
    <property type="entry name" value="Glutathione-S-Trfase_C-like"/>
</dbReference>
<dbReference type="PANTHER" id="PTHR43900:SF79">
    <property type="entry name" value="GLUTATHIONE S-TRANSFERASE"/>
    <property type="match status" value="1"/>
</dbReference>
<dbReference type="GO" id="GO:0004364">
    <property type="term" value="F:glutathione transferase activity"/>
    <property type="evidence" value="ECO:0007669"/>
    <property type="project" value="UniProtKB-EC"/>
</dbReference>
<dbReference type="FunFam" id="1.20.1050.10:FF:000103">
    <property type="entry name" value="Glutathione S-transferase F9"/>
    <property type="match status" value="1"/>
</dbReference>
<dbReference type="InterPro" id="IPR004046">
    <property type="entry name" value="GST_C"/>
</dbReference>
<comment type="catalytic activity">
    <reaction evidence="4">
        <text>RX + glutathione = an S-substituted glutathione + a halide anion + H(+)</text>
        <dbReference type="Rhea" id="RHEA:16437"/>
        <dbReference type="ChEBI" id="CHEBI:15378"/>
        <dbReference type="ChEBI" id="CHEBI:16042"/>
        <dbReference type="ChEBI" id="CHEBI:17792"/>
        <dbReference type="ChEBI" id="CHEBI:57925"/>
        <dbReference type="ChEBI" id="CHEBI:90779"/>
        <dbReference type="EC" id="2.5.1.18"/>
    </reaction>
</comment>
<feature type="domain" description="GST C-terminal" evidence="6">
    <location>
        <begin position="129"/>
        <end position="282"/>
    </location>
</feature>
<dbReference type="Pfam" id="PF02798">
    <property type="entry name" value="GST_N"/>
    <property type="match status" value="1"/>
</dbReference>
<dbReference type="GO" id="GO:0009636">
    <property type="term" value="P:response to toxic substance"/>
    <property type="evidence" value="ECO:0007669"/>
    <property type="project" value="UniProtKB-ARBA"/>
</dbReference>
<evidence type="ECO:0000313" key="8">
    <source>
        <dbReference type="Proteomes" id="UP001497457"/>
    </source>
</evidence>
<evidence type="ECO:0000256" key="4">
    <source>
        <dbReference type="ARBA" id="ARBA00047960"/>
    </source>
</evidence>
<dbReference type="CDD" id="cd03187">
    <property type="entry name" value="GST_C_Phi"/>
    <property type="match status" value="1"/>
</dbReference>
<evidence type="ECO:0000256" key="3">
    <source>
        <dbReference type="ARBA" id="ARBA00022679"/>
    </source>
</evidence>
<dbReference type="Gene3D" id="1.20.1050.10">
    <property type="match status" value="1"/>
</dbReference>
<sequence length="282" mass="31924">MRIYSHQNVHTFTHPAGSFLICSQTFSSGKADPAAPEKMTVKVFGSPASTEVARVLTCLFEKDVEFQLIRVDSFRGPKRMPQYLKLQPHGEALTFEDGNVTLVESRKILRHIADKYKEQGHSKDLFGPGALERASIEQWLQTEAHSFDIPSADMAYSLAYLPPDMPLDGRGVGLPAAGMHPSHRQKMEEMLQLFEKSRKDLGKLLDIYEQRLGEEEFLAGSKFTLADLSHLPNADRLAADPRSARLIESRRNVSRWWYTISGRDSWKRVKELQRPPSAEAPF</sequence>
<dbReference type="Gene3D" id="3.40.30.10">
    <property type="entry name" value="Glutaredoxin"/>
    <property type="match status" value="1"/>
</dbReference>
<name>A0ABC8YBL7_9POAL</name>
<organism evidence="7 8">
    <name type="scientific">Urochloa decumbens</name>
    <dbReference type="NCBI Taxonomy" id="240449"/>
    <lineage>
        <taxon>Eukaryota</taxon>
        <taxon>Viridiplantae</taxon>
        <taxon>Streptophyta</taxon>
        <taxon>Embryophyta</taxon>
        <taxon>Tracheophyta</taxon>
        <taxon>Spermatophyta</taxon>
        <taxon>Magnoliopsida</taxon>
        <taxon>Liliopsida</taxon>
        <taxon>Poales</taxon>
        <taxon>Poaceae</taxon>
        <taxon>PACMAD clade</taxon>
        <taxon>Panicoideae</taxon>
        <taxon>Panicodae</taxon>
        <taxon>Paniceae</taxon>
        <taxon>Melinidinae</taxon>
        <taxon>Urochloa</taxon>
    </lineage>
</organism>